<dbReference type="PANTHER" id="PTHR32341:SF17">
    <property type="entry name" value="IRG-TYPE G DOMAIN-CONTAINING PROTEIN"/>
    <property type="match status" value="1"/>
</dbReference>
<evidence type="ECO:0000313" key="8">
    <source>
        <dbReference type="Proteomes" id="UP000472272"/>
    </source>
</evidence>
<name>A0A670IGR7_PODMU</name>
<protein>
    <submittedName>
        <fullName evidence="7">Interferon-inducible GTPase 5-like</fullName>
    </submittedName>
</protein>
<feature type="transmembrane region" description="Helical" evidence="5">
    <location>
        <begin position="325"/>
        <end position="347"/>
    </location>
</feature>
<dbReference type="FunFam" id="3.40.50.300:FF:000541">
    <property type="entry name" value="Immunity related GTPase M"/>
    <property type="match status" value="1"/>
</dbReference>
<dbReference type="GO" id="GO:0016020">
    <property type="term" value="C:membrane"/>
    <property type="evidence" value="ECO:0007669"/>
    <property type="project" value="InterPro"/>
</dbReference>
<comment type="similarity">
    <text evidence="1">Belongs to the TRAFAC class dynamin-like GTPase superfamily. IRG family.</text>
</comment>
<gene>
    <name evidence="7" type="primary">LOC114603445</name>
</gene>
<dbReference type="Proteomes" id="UP000472272">
    <property type="component" value="Chromosome 8"/>
</dbReference>
<dbReference type="InterPro" id="IPR030385">
    <property type="entry name" value="G_IRG_dom"/>
</dbReference>
<dbReference type="GeneID" id="114603445"/>
<reference evidence="7 8" key="1">
    <citation type="journal article" date="2019" name="Proc. Natl. Acad. Sci. U.S.A.">
        <title>Regulatory changes in pterin and carotenoid genes underlie balanced color polymorphisms in the wall lizard.</title>
        <authorList>
            <person name="Andrade P."/>
            <person name="Pinho C."/>
            <person name="Perez I de Lanuza G."/>
            <person name="Afonso S."/>
            <person name="Brejcha J."/>
            <person name="Rubin C.J."/>
            <person name="Wallerman O."/>
            <person name="Pereira P."/>
            <person name="Sabatino S.J."/>
            <person name="Bellati A."/>
            <person name="Pellitteri-Rosa D."/>
            <person name="Bosakova Z."/>
            <person name="Bunikis I."/>
            <person name="Carretero M.A."/>
            <person name="Feiner N."/>
            <person name="Marsik P."/>
            <person name="Pauperio F."/>
            <person name="Salvi D."/>
            <person name="Soler L."/>
            <person name="While G.M."/>
            <person name="Uller T."/>
            <person name="Font E."/>
            <person name="Andersson L."/>
            <person name="Carneiro M."/>
        </authorList>
    </citation>
    <scope>NUCLEOTIDE SEQUENCE</scope>
</reference>
<dbReference type="GO" id="GO:0005525">
    <property type="term" value="F:GTP binding"/>
    <property type="evidence" value="ECO:0007669"/>
    <property type="project" value="UniProtKB-KW"/>
</dbReference>
<keyword evidence="8" id="KW-1185">Reference proteome</keyword>
<keyword evidence="3" id="KW-0378">Hydrolase</keyword>
<dbReference type="Ensembl" id="ENSPMRT00000011780.1">
    <property type="protein sequence ID" value="ENSPMRP00000011028.1"/>
    <property type="gene ID" value="ENSPMRG00000007351.1"/>
</dbReference>
<keyword evidence="5" id="KW-1133">Transmembrane helix</keyword>
<dbReference type="GeneTree" id="ENSGT00950000183007"/>
<keyword evidence="2" id="KW-0547">Nucleotide-binding</keyword>
<keyword evidence="5" id="KW-0472">Membrane</keyword>
<evidence type="ECO:0000313" key="7">
    <source>
        <dbReference type="Ensembl" id="ENSPMRP00000011028.1"/>
    </source>
</evidence>
<dbReference type="PROSITE" id="PS51716">
    <property type="entry name" value="G_IRG"/>
    <property type="match status" value="1"/>
</dbReference>
<dbReference type="InterPro" id="IPR051515">
    <property type="entry name" value="IRG"/>
</dbReference>
<evidence type="ECO:0000256" key="2">
    <source>
        <dbReference type="ARBA" id="ARBA00022741"/>
    </source>
</evidence>
<dbReference type="KEGG" id="pmua:114603445"/>
<dbReference type="GO" id="GO:0003924">
    <property type="term" value="F:GTPase activity"/>
    <property type="evidence" value="ECO:0007669"/>
    <property type="project" value="TreeGrafter"/>
</dbReference>
<dbReference type="RefSeq" id="XP_028598275.1">
    <property type="nucleotide sequence ID" value="XM_028742442.1"/>
</dbReference>
<dbReference type="PANTHER" id="PTHR32341">
    <property type="entry name" value="INTERFERON-INDUCIBLE GTPASE"/>
    <property type="match status" value="1"/>
</dbReference>
<sequence length="378" mass="42415">MAEFLENSRMADVLSILLETPDKIKLDIAISGVTGAGKSALVNALRGLGDHEVGAAQTGVRETTMEVVPYQHPKLPSVTIWDLPGIGTNQFAADTYLQQVIFDRYDFFIIVSSRRLGQNDILLAKAIKQQGKKFYFVRTKVDLDLESARRQQAPFYDEEGVLRKIRDDCMQSLREAKFTSQGVFLLSRYDLNKYDFHCLEETLEKDLPVHKQRAFILALPSISTRILQKKKEILKKHTWEVATVSCGVTATPTPGIPFACDTSLLLPSMLNYYQEFGVDDESLAKLARLVQQPEEELRAQMKKSPPSSALPSRVGELLTNAKVGFFHILFSPLLLLFGSPAAGRIAFMSTLRMLEKFVDDLEEDAERVLSKAVGRRNV</sequence>
<reference evidence="7" key="2">
    <citation type="submission" date="2025-08" db="UniProtKB">
        <authorList>
            <consortium name="Ensembl"/>
        </authorList>
    </citation>
    <scope>IDENTIFICATION</scope>
</reference>
<dbReference type="Gene3D" id="3.40.50.300">
    <property type="entry name" value="P-loop containing nucleotide triphosphate hydrolases"/>
    <property type="match status" value="1"/>
</dbReference>
<proteinExistence type="inferred from homology"/>
<evidence type="ECO:0000256" key="3">
    <source>
        <dbReference type="ARBA" id="ARBA00022801"/>
    </source>
</evidence>
<dbReference type="Pfam" id="PF05049">
    <property type="entry name" value="IIGP"/>
    <property type="match status" value="1"/>
</dbReference>
<feature type="domain" description="IRG-type G" evidence="6">
    <location>
        <begin position="24"/>
        <end position="206"/>
    </location>
</feature>
<evidence type="ECO:0000259" key="6">
    <source>
        <dbReference type="PROSITE" id="PS51716"/>
    </source>
</evidence>
<dbReference type="InterPro" id="IPR007743">
    <property type="entry name" value="Immunity-related_GTPase-like"/>
</dbReference>
<dbReference type="OMA" id="DITIMGE"/>
<dbReference type="OrthoDB" id="9424945at2759"/>
<keyword evidence="5" id="KW-0812">Transmembrane</keyword>
<evidence type="ECO:0000256" key="5">
    <source>
        <dbReference type="SAM" id="Phobius"/>
    </source>
</evidence>
<evidence type="ECO:0000256" key="1">
    <source>
        <dbReference type="ARBA" id="ARBA00005429"/>
    </source>
</evidence>
<dbReference type="InterPro" id="IPR027417">
    <property type="entry name" value="P-loop_NTPase"/>
</dbReference>
<evidence type="ECO:0000256" key="4">
    <source>
        <dbReference type="ARBA" id="ARBA00023134"/>
    </source>
</evidence>
<dbReference type="SUPFAM" id="SSF52540">
    <property type="entry name" value="P-loop containing nucleoside triphosphate hydrolases"/>
    <property type="match status" value="1"/>
</dbReference>
<accession>A0A670IGR7</accession>
<organism evidence="7 8">
    <name type="scientific">Podarcis muralis</name>
    <name type="common">Wall lizard</name>
    <name type="synonym">Lacerta muralis</name>
    <dbReference type="NCBI Taxonomy" id="64176"/>
    <lineage>
        <taxon>Eukaryota</taxon>
        <taxon>Metazoa</taxon>
        <taxon>Chordata</taxon>
        <taxon>Craniata</taxon>
        <taxon>Vertebrata</taxon>
        <taxon>Euteleostomi</taxon>
        <taxon>Lepidosauria</taxon>
        <taxon>Squamata</taxon>
        <taxon>Bifurcata</taxon>
        <taxon>Unidentata</taxon>
        <taxon>Episquamata</taxon>
        <taxon>Laterata</taxon>
        <taxon>Lacertibaenia</taxon>
        <taxon>Lacertidae</taxon>
        <taxon>Podarcis</taxon>
    </lineage>
</organism>
<dbReference type="AlphaFoldDB" id="A0A670IGR7"/>
<keyword evidence="4" id="KW-0342">GTP-binding</keyword>
<reference evidence="7" key="3">
    <citation type="submission" date="2025-09" db="UniProtKB">
        <authorList>
            <consortium name="Ensembl"/>
        </authorList>
    </citation>
    <scope>IDENTIFICATION</scope>
</reference>